<dbReference type="GO" id="GO:0003824">
    <property type="term" value="F:catalytic activity"/>
    <property type="evidence" value="ECO:0007669"/>
    <property type="project" value="UniProtKB-ARBA"/>
</dbReference>
<dbReference type="InterPro" id="IPR029058">
    <property type="entry name" value="AB_hydrolase_fold"/>
</dbReference>
<gene>
    <name evidence="2" type="ORF">HNR40_007252</name>
</gene>
<reference evidence="2 3" key="1">
    <citation type="submission" date="2020-08" db="EMBL/GenBank/DDBJ databases">
        <title>Genomic Encyclopedia of Type Strains, Phase IV (KMG-IV): sequencing the most valuable type-strain genomes for metagenomic binning, comparative biology and taxonomic classification.</title>
        <authorList>
            <person name="Goeker M."/>
        </authorList>
    </citation>
    <scope>NUCLEOTIDE SEQUENCE [LARGE SCALE GENOMIC DNA]</scope>
    <source>
        <strain evidence="2 3">DSM 45385</strain>
    </source>
</reference>
<dbReference type="Gene3D" id="3.40.50.1820">
    <property type="entry name" value="alpha/beta hydrolase"/>
    <property type="match status" value="1"/>
</dbReference>
<dbReference type="RefSeq" id="WP_184969363.1">
    <property type="nucleotide sequence ID" value="NZ_JACHIN010000011.1"/>
</dbReference>
<dbReference type="EMBL" id="JACHIN010000011">
    <property type="protein sequence ID" value="MBB5081757.1"/>
    <property type="molecule type" value="Genomic_DNA"/>
</dbReference>
<accession>A0A7W8A8W3</accession>
<dbReference type="PANTHER" id="PTHR43798:SF33">
    <property type="entry name" value="HYDROLASE, PUTATIVE (AFU_ORTHOLOGUE AFUA_2G14860)-RELATED"/>
    <property type="match status" value="1"/>
</dbReference>
<dbReference type="InterPro" id="IPR000073">
    <property type="entry name" value="AB_hydrolase_1"/>
</dbReference>
<dbReference type="SUPFAM" id="SSF53474">
    <property type="entry name" value="alpha/beta-Hydrolases"/>
    <property type="match status" value="1"/>
</dbReference>
<sequence>MTSLSPPLGRHYAVQGHRLFLHKSGTGGPAVVFLPGAGAVGLDYLNLHQRVAGFTTSVLYDRAGTGWSDPVTLPRTAGEVATELRELLKAAGVPAPYVLVPHSLGGAYARRFLQLFPEEVSGVVYLDAFYEEWDTHLTGAKTRLLPQPVPGDLMLRLVAFLSRGLYKKMFATWPREIGQALIARHATVGWQRAGALERGNLPELRDELKAAGEVPDKPLIALAALGIDTGAKFLMSRRALREMTEGKSRLYQALGASVKDGETRVLPGARHSTIGVDAPDAVLQAIDDLWRRVS</sequence>
<dbReference type="InterPro" id="IPR050266">
    <property type="entry name" value="AB_hydrolase_sf"/>
</dbReference>
<comment type="caution">
    <text evidence="2">The sequence shown here is derived from an EMBL/GenBank/DDBJ whole genome shotgun (WGS) entry which is preliminary data.</text>
</comment>
<dbReference type="PANTHER" id="PTHR43798">
    <property type="entry name" value="MONOACYLGLYCEROL LIPASE"/>
    <property type="match status" value="1"/>
</dbReference>
<name>A0A7W8A8W3_9ACTN</name>
<evidence type="ECO:0000313" key="2">
    <source>
        <dbReference type="EMBL" id="MBB5081757.1"/>
    </source>
</evidence>
<organism evidence="2 3">
    <name type="scientific">Nonomuraea endophytica</name>
    <dbReference type="NCBI Taxonomy" id="714136"/>
    <lineage>
        <taxon>Bacteria</taxon>
        <taxon>Bacillati</taxon>
        <taxon>Actinomycetota</taxon>
        <taxon>Actinomycetes</taxon>
        <taxon>Streptosporangiales</taxon>
        <taxon>Streptosporangiaceae</taxon>
        <taxon>Nonomuraea</taxon>
    </lineage>
</organism>
<dbReference type="Proteomes" id="UP000568380">
    <property type="component" value="Unassembled WGS sequence"/>
</dbReference>
<evidence type="ECO:0000259" key="1">
    <source>
        <dbReference type="Pfam" id="PF12697"/>
    </source>
</evidence>
<protein>
    <submittedName>
        <fullName evidence="2">Pimeloyl-ACP methyl ester carboxylesterase</fullName>
    </submittedName>
</protein>
<dbReference type="Pfam" id="PF12697">
    <property type="entry name" value="Abhydrolase_6"/>
    <property type="match status" value="1"/>
</dbReference>
<feature type="domain" description="AB hydrolase-1" evidence="1">
    <location>
        <begin position="31"/>
        <end position="284"/>
    </location>
</feature>
<dbReference type="AlphaFoldDB" id="A0A7W8A8W3"/>
<keyword evidence="3" id="KW-1185">Reference proteome</keyword>
<dbReference type="GO" id="GO:0016020">
    <property type="term" value="C:membrane"/>
    <property type="evidence" value="ECO:0007669"/>
    <property type="project" value="TreeGrafter"/>
</dbReference>
<evidence type="ECO:0000313" key="3">
    <source>
        <dbReference type="Proteomes" id="UP000568380"/>
    </source>
</evidence>
<proteinExistence type="predicted"/>